<dbReference type="PIRSF" id="PIRSF004682">
    <property type="entry name" value="GmhB"/>
    <property type="match status" value="1"/>
</dbReference>
<evidence type="ECO:0000256" key="2">
    <source>
        <dbReference type="ARBA" id="ARBA00022490"/>
    </source>
</evidence>
<reference evidence="11 12" key="1">
    <citation type="submission" date="2018-12" db="EMBL/GenBank/DDBJ databases">
        <authorList>
            <person name="Sun L."/>
            <person name="Chen Z."/>
        </authorList>
    </citation>
    <scope>NUCLEOTIDE SEQUENCE [LARGE SCALE GENOMIC DNA]</scope>
    <source>
        <strain evidence="11 12">3-5-3</strain>
    </source>
</reference>
<dbReference type="PANTHER" id="PTHR42891">
    <property type="entry name" value="D-GLYCERO-BETA-D-MANNO-HEPTOSE-1,7-BISPHOSPHATE 7-PHOSPHATASE"/>
    <property type="match status" value="1"/>
</dbReference>
<keyword evidence="3 10" id="KW-0479">Metal-binding</keyword>
<feature type="site" description="Stabilizes the phosphoryl group" evidence="9">
    <location>
        <position position="105"/>
    </location>
</feature>
<feature type="binding site" evidence="10">
    <location>
        <position position="95"/>
    </location>
    <ligand>
        <name>Zn(2+)</name>
        <dbReference type="ChEBI" id="CHEBI:29105"/>
    </ligand>
</feature>
<dbReference type="GO" id="GO:0005975">
    <property type="term" value="P:carbohydrate metabolic process"/>
    <property type="evidence" value="ECO:0007669"/>
    <property type="project" value="InterPro"/>
</dbReference>
<dbReference type="PANTHER" id="PTHR42891:SF1">
    <property type="entry name" value="D-GLYCERO-BETA-D-MANNO-HEPTOSE-1,7-BISPHOSPHATE 7-PHOSPHATASE"/>
    <property type="match status" value="1"/>
</dbReference>
<dbReference type="SUPFAM" id="SSF56784">
    <property type="entry name" value="HAD-like"/>
    <property type="match status" value="1"/>
</dbReference>
<dbReference type="RefSeq" id="WP_127198236.1">
    <property type="nucleotide sequence ID" value="NZ_RZNX01000001.1"/>
</dbReference>
<dbReference type="AlphaFoldDB" id="A0A433XRF4"/>
<dbReference type="Pfam" id="PF13242">
    <property type="entry name" value="Hydrolase_like"/>
    <property type="match status" value="1"/>
</dbReference>
<dbReference type="GO" id="GO:0016791">
    <property type="term" value="F:phosphatase activity"/>
    <property type="evidence" value="ECO:0007669"/>
    <property type="project" value="InterPro"/>
</dbReference>
<evidence type="ECO:0000256" key="8">
    <source>
        <dbReference type="PIRSR" id="PIRSR004682-1"/>
    </source>
</evidence>
<dbReference type="InterPro" id="IPR023214">
    <property type="entry name" value="HAD_sf"/>
</dbReference>
<dbReference type="Proteomes" id="UP000272464">
    <property type="component" value="Unassembled WGS sequence"/>
</dbReference>
<dbReference type="InterPro" id="IPR036412">
    <property type="entry name" value="HAD-like_sf"/>
</dbReference>
<sequence>MERAVFLDRDGVINEVHSHRVRYVNHPEDLHLLPNAAKAIRLLGEANYKVFIVTNQGGIGLGYMRLETLLEIHIELLQRLSHAGAYLDDIAYCPHKPRAGCSCRKPRPGMILDLAAKHQVDLKHSYTIGDMDTDIKAGRSAGTRTIRIRSKAERGESHTAYTEKADHEFPSLWKAVQWILDEEPEILN</sequence>
<feature type="active site" description="Proton donor" evidence="8">
    <location>
        <position position="10"/>
    </location>
</feature>
<dbReference type="EMBL" id="RZNX01000001">
    <property type="protein sequence ID" value="RUT36548.1"/>
    <property type="molecule type" value="Genomic_DNA"/>
</dbReference>
<comment type="cofactor">
    <cofactor evidence="10">
        <name>Zn(2+)</name>
        <dbReference type="ChEBI" id="CHEBI:29105"/>
    </cofactor>
</comment>
<dbReference type="InterPro" id="IPR004446">
    <property type="entry name" value="Heptose_bisP_phosphatase"/>
</dbReference>
<keyword evidence="4 7" id="KW-0378">Hydrolase</keyword>
<feature type="site" description="Contributes to substrate recognition" evidence="9">
    <location>
        <position position="104"/>
    </location>
</feature>
<evidence type="ECO:0000256" key="5">
    <source>
        <dbReference type="ARBA" id="ARBA00023277"/>
    </source>
</evidence>
<evidence type="ECO:0000313" key="12">
    <source>
        <dbReference type="Proteomes" id="UP000272464"/>
    </source>
</evidence>
<dbReference type="NCBIfam" id="TIGR01662">
    <property type="entry name" value="HAD-SF-IIIA"/>
    <property type="match status" value="1"/>
</dbReference>
<evidence type="ECO:0000256" key="9">
    <source>
        <dbReference type="PIRSR" id="PIRSR004682-3"/>
    </source>
</evidence>
<evidence type="ECO:0000256" key="1">
    <source>
        <dbReference type="ARBA" id="ARBA00004496"/>
    </source>
</evidence>
<evidence type="ECO:0000256" key="7">
    <source>
        <dbReference type="PIRNR" id="PIRNR004682"/>
    </source>
</evidence>
<dbReference type="Gene3D" id="3.40.50.1000">
    <property type="entry name" value="HAD superfamily/HAD-like"/>
    <property type="match status" value="1"/>
</dbReference>
<protein>
    <recommendedName>
        <fullName evidence="6 7">D,D-heptose 1,7-bisphosphate phosphatase</fullName>
        <ecNumber evidence="7">3.1.3.-</ecNumber>
    </recommendedName>
</protein>
<keyword evidence="10" id="KW-0862">Zinc</keyword>
<dbReference type="CDD" id="cd07503">
    <property type="entry name" value="HAD_HisB-N"/>
    <property type="match status" value="1"/>
</dbReference>
<evidence type="ECO:0000256" key="3">
    <source>
        <dbReference type="ARBA" id="ARBA00022723"/>
    </source>
</evidence>
<evidence type="ECO:0000256" key="4">
    <source>
        <dbReference type="ARBA" id="ARBA00022801"/>
    </source>
</evidence>
<keyword evidence="10" id="KW-0460">Magnesium</keyword>
<dbReference type="GO" id="GO:0046872">
    <property type="term" value="F:metal ion binding"/>
    <property type="evidence" value="ECO:0007669"/>
    <property type="project" value="UniProtKB-KW"/>
</dbReference>
<feature type="binding site" evidence="10">
    <location>
        <position position="8"/>
    </location>
    <ligand>
        <name>Mg(2+)</name>
        <dbReference type="ChEBI" id="CHEBI:18420"/>
    </ligand>
</feature>
<keyword evidence="12" id="KW-1185">Reference proteome</keyword>
<dbReference type="InterPro" id="IPR006549">
    <property type="entry name" value="HAD-SF_hydro_IIIA"/>
</dbReference>
<comment type="caution">
    <text evidence="11">The sequence shown here is derived from an EMBL/GenBank/DDBJ whole genome shotgun (WGS) entry which is preliminary data.</text>
</comment>
<dbReference type="OrthoDB" id="9801899at2"/>
<feature type="active site" description="Nucleophile" evidence="8">
    <location>
        <position position="8"/>
    </location>
</feature>
<comment type="cofactor">
    <cofactor evidence="10">
        <name>Mg(2+)</name>
        <dbReference type="ChEBI" id="CHEBI:18420"/>
    </cofactor>
</comment>
<keyword evidence="2 7" id="KW-0963">Cytoplasm</keyword>
<evidence type="ECO:0000313" key="11">
    <source>
        <dbReference type="EMBL" id="RUT36548.1"/>
    </source>
</evidence>
<feature type="binding site" evidence="10">
    <location>
        <position position="101"/>
    </location>
    <ligand>
        <name>Zn(2+)</name>
        <dbReference type="ChEBI" id="CHEBI:29105"/>
    </ligand>
</feature>
<evidence type="ECO:0000256" key="10">
    <source>
        <dbReference type="PIRSR" id="PIRSR004682-4"/>
    </source>
</evidence>
<comment type="subcellular location">
    <subcellularLocation>
        <location evidence="1 7">Cytoplasm</location>
    </subcellularLocation>
</comment>
<organism evidence="11 12">
    <name type="scientific">Paenibacillus zeisoli</name>
    <dbReference type="NCBI Taxonomy" id="2496267"/>
    <lineage>
        <taxon>Bacteria</taxon>
        <taxon>Bacillati</taxon>
        <taxon>Bacillota</taxon>
        <taxon>Bacilli</taxon>
        <taxon>Bacillales</taxon>
        <taxon>Paenibacillaceae</taxon>
        <taxon>Paenibacillus</taxon>
    </lineage>
</organism>
<evidence type="ECO:0000256" key="6">
    <source>
        <dbReference type="ARBA" id="ARBA00031828"/>
    </source>
</evidence>
<dbReference type="GO" id="GO:0005737">
    <property type="term" value="C:cytoplasm"/>
    <property type="evidence" value="ECO:0007669"/>
    <property type="project" value="UniProtKB-SubCell"/>
</dbReference>
<gene>
    <name evidence="11" type="ORF">EJP77_00380</name>
</gene>
<name>A0A433XRF4_9BACL</name>
<feature type="site" description="Stabilizes the phosphoryl group" evidence="9">
    <location>
        <position position="54"/>
    </location>
</feature>
<feature type="binding site" evidence="10">
    <location>
        <position position="103"/>
    </location>
    <ligand>
        <name>Zn(2+)</name>
        <dbReference type="ChEBI" id="CHEBI:29105"/>
    </ligand>
</feature>
<feature type="binding site" evidence="10">
    <location>
        <position position="10"/>
    </location>
    <ligand>
        <name>Mg(2+)</name>
        <dbReference type="ChEBI" id="CHEBI:18420"/>
    </ligand>
</feature>
<keyword evidence="5 7" id="KW-0119">Carbohydrate metabolism</keyword>
<comment type="similarity">
    <text evidence="7">Belongs to the gmhB family.</text>
</comment>
<feature type="binding site" evidence="10">
    <location>
        <position position="93"/>
    </location>
    <ligand>
        <name>Zn(2+)</name>
        <dbReference type="ChEBI" id="CHEBI:29105"/>
    </ligand>
</feature>
<accession>A0A433XRF4</accession>
<feature type="binding site" evidence="10">
    <location>
        <position position="130"/>
    </location>
    <ligand>
        <name>Mg(2+)</name>
        <dbReference type="ChEBI" id="CHEBI:18420"/>
    </ligand>
</feature>
<dbReference type="InterPro" id="IPR006543">
    <property type="entry name" value="Histidinol-phos"/>
</dbReference>
<proteinExistence type="inferred from homology"/>
<dbReference type="NCBIfam" id="TIGR01656">
    <property type="entry name" value="Histidinol-ppas"/>
    <property type="match status" value="1"/>
</dbReference>
<dbReference type="EC" id="3.1.3.-" evidence="7"/>